<dbReference type="InterPro" id="IPR050382">
    <property type="entry name" value="MFS_Na/Anion_cotransporter"/>
</dbReference>
<proteinExistence type="predicted"/>
<feature type="transmembrane region" description="Helical" evidence="5">
    <location>
        <begin position="79"/>
        <end position="104"/>
    </location>
</feature>
<feature type="transmembrane region" description="Helical" evidence="5">
    <location>
        <begin position="140"/>
        <end position="161"/>
    </location>
</feature>
<dbReference type="GO" id="GO:0022857">
    <property type="term" value="F:transmembrane transporter activity"/>
    <property type="evidence" value="ECO:0007669"/>
    <property type="project" value="InterPro"/>
</dbReference>
<dbReference type="Gene3D" id="1.20.1250.20">
    <property type="entry name" value="MFS general substrate transporter like domains"/>
    <property type="match status" value="2"/>
</dbReference>
<dbReference type="Pfam" id="PF07690">
    <property type="entry name" value="MFS_1"/>
    <property type="match status" value="1"/>
</dbReference>
<evidence type="ECO:0000256" key="3">
    <source>
        <dbReference type="ARBA" id="ARBA00022989"/>
    </source>
</evidence>
<gene>
    <name evidence="7" type="ORF">AWB69_01406</name>
</gene>
<dbReference type="PANTHER" id="PTHR11662">
    <property type="entry name" value="SOLUTE CARRIER FAMILY 17"/>
    <property type="match status" value="1"/>
</dbReference>
<feature type="transmembrane region" description="Helical" evidence="5">
    <location>
        <begin position="12"/>
        <end position="30"/>
    </location>
</feature>
<keyword evidence="2 5" id="KW-0812">Transmembrane</keyword>
<feature type="transmembrane region" description="Helical" evidence="5">
    <location>
        <begin position="229"/>
        <end position="246"/>
    </location>
</feature>
<accession>A0A158FN13</accession>
<feature type="transmembrane region" description="Helical" evidence="5">
    <location>
        <begin position="266"/>
        <end position="286"/>
    </location>
</feature>
<feature type="transmembrane region" description="Helical" evidence="5">
    <location>
        <begin position="298"/>
        <end position="322"/>
    </location>
</feature>
<dbReference type="CDD" id="cd17319">
    <property type="entry name" value="MFS_ExuT_GudP_like"/>
    <property type="match status" value="1"/>
</dbReference>
<dbReference type="GO" id="GO:0016020">
    <property type="term" value="C:membrane"/>
    <property type="evidence" value="ECO:0007669"/>
    <property type="project" value="UniProtKB-SubCell"/>
</dbReference>
<evidence type="ECO:0000256" key="1">
    <source>
        <dbReference type="ARBA" id="ARBA00004141"/>
    </source>
</evidence>
<evidence type="ECO:0000256" key="5">
    <source>
        <dbReference type="SAM" id="Phobius"/>
    </source>
</evidence>
<comment type="subcellular location">
    <subcellularLocation>
        <location evidence="1">Membrane</location>
        <topology evidence="1">Multi-pass membrane protein</topology>
    </subcellularLocation>
</comment>
<dbReference type="OrthoDB" id="8520784at2"/>
<protein>
    <submittedName>
        <fullName evidence="7">Major facilitator transporter</fullName>
    </submittedName>
</protein>
<dbReference type="Proteomes" id="UP000054683">
    <property type="component" value="Unassembled WGS sequence"/>
</dbReference>
<keyword evidence="3 5" id="KW-1133">Transmembrane helix</keyword>
<evidence type="ECO:0000256" key="4">
    <source>
        <dbReference type="ARBA" id="ARBA00023136"/>
    </source>
</evidence>
<sequence>MPKRSGNLRWGIVSLLIAPITFVMTLDRAAMTIAAPTIQKELGLSLVEMSVILTVYFWTYALGQIPAGRLAERHGSRKVLFGTSALWSLMMIVTPFGVGFNWLVGCRALLGGAQSADWSSGVLAVKRWFPKSERAKGNSFLLGGLYLGPIISAPLTAWMILQFGWHSVFYVFGAIGLVLGIAWWFGYRDVPAQHPLITAEEATYIAAGQSEAEAVAKGVFLKCLRHPRFWLFGIQYFLLVLIQSFYTTWLPTYLMRARGLSLKSMGFAASLPWIAVFVAVFVAGIVCDRILKRTQSVWAARAPVAMVGFLVSALALCLASWAVNIVAVVGFLCLSFAAVGFVQVVVWSAAQDLARDFTGVMSGWTNLWGAASNVAGPVAVAFMVKLTGNWGSALVVIALAAAVGTVLWLFVHPEKPLFAPQPASVAGLSNERFQQVASTRDLTSDEVSP</sequence>
<dbReference type="InterPro" id="IPR036259">
    <property type="entry name" value="MFS_trans_sf"/>
</dbReference>
<dbReference type="AlphaFoldDB" id="A0A158FN13"/>
<dbReference type="InterPro" id="IPR011701">
    <property type="entry name" value="MFS"/>
</dbReference>
<organism evidence="7 8">
    <name type="scientific">Caballeronia udeis</name>
    <dbReference type="NCBI Taxonomy" id="1232866"/>
    <lineage>
        <taxon>Bacteria</taxon>
        <taxon>Pseudomonadati</taxon>
        <taxon>Pseudomonadota</taxon>
        <taxon>Betaproteobacteria</taxon>
        <taxon>Burkholderiales</taxon>
        <taxon>Burkholderiaceae</taxon>
        <taxon>Caballeronia</taxon>
    </lineage>
</organism>
<evidence type="ECO:0000259" key="6">
    <source>
        <dbReference type="PROSITE" id="PS50850"/>
    </source>
</evidence>
<evidence type="ECO:0000256" key="2">
    <source>
        <dbReference type="ARBA" id="ARBA00022692"/>
    </source>
</evidence>
<feature type="domain" description="Major facilitator superfamily (MFS) profile" evidence="6">
    <location>
        <begin position="13"/>
        <end position="416"/>
    </location>
</feature>
<feature type="transmembrane region" description="Helical" evidence="5">
    <location>
        <begin position="167"/>
        <end position="187"/>
    </location>
</feature>
<feature type="transmembrane region" description="Helical" evidence="5">
    <location>
        <begin position="390"/>
        <end position="411"/>
    </location>
</feature>
<dbReference type="EMBL" id="FCOK02000006">
    <property type="protein sequence ID" value="SAL21248.1"/>
    <property type="molecule type" value="Genomic_DNA"/>
</dbReference>
<feature type="transmembrane region" description="Helical" evidence="5">
    <location>
        <begin position="362"/>
        <end position="384"/>
    </location>
</feature>
<name>A0A158FN13_9BURK</name>
<dbReference type="SUPFAM" id="SSF103473">
    <property type="entry name" value="MFS general substrate transporter"/>
    <property type="match status" value="1"/>
</dbReference>
<dbReference type="InterPro" id="IPR020846">
    <property type="entry name" value="MFS_dom"/>
</dbReference>
<keyword evidence="4 5" id="KW-0472">Membrane</keyword>
<reference evidence="7 8" key="1">
    <citation type="submission" date="2016-01" db="EMBL/GenBank/DDBJ databases">
        <authorList>
            <person name="Oliw E.H."/>
        </authorList>
    </citation>
    <scope>NUCLEOTIDE SEQUENCE [LARGE SCALE GENOMIC DNA]</scope>
    <source>
        <strain evidence="7">LMG 27134</strain>
    </source>
</reference>
<dbReference type="PANTHER" id="PTHR11662:SF399">
    <property type="entry name" value="FI19708P1-RELATED"/>
    <property type="match status" value="1"/>
</dbReference>
<dbReference type="PROSITE" id="PS50850">
    <property type="entry name" value="MFS"/>
    <property type="match status" value="1"/>
</dbReference>
<evidence type="ECO:0000313" key="8">
    <source>
        <dbReference type="Proteomes" id="UP000054683"/>
    </source>
</evidence>
<feature type="transmembrane region" description="Helical" evidence="5">
    <location>
        <begin position="42"/>
        <end position="59"/>
    </location>
</feature>
<evidence type="ECO:0000313" key="7">
    <source>
        <dbReference type="EMBL" id="SAL21248.1"/>
    </source>
</evidence>
<feature type="transmembrane region" description="Helical" evidence="5">
    <location>
        <begin position="328"/>
        <end position="350"/>
    </location>
</feature>